<evidence type="ECO:0000313" key="1">
    <source>
        <dbReference type="EMBL" id="NHR08043.1"/>
    </source>
</evidence>
<protein>
    <submittedName>
        <fullName evidence="1">Uncharacterized protein</fullName>
    </submittedName>
</protein>
<sequence>MQPYFRKDPLFIIQGCSFEHGWDWTAGGQPVDLTGTRFELVAKASASDSKVLIYLSTENGGIKVSGNTITLLIPVDKTKGYGWRAAVFDLRVTWPSGRVDLFMSGKIEVRPGVLNAP</sequence>
<evidence type="ECO:0000313" key="2">
    <source>
        <dbReference type="Proteomes" id="UP001515641"/>
    </source>
</evidence>
<proteinExistence type="predicted"/>
<dbReference type="EMBL" id="JAAOMA010000048">
    <property type="protein sequence ID" value="NHR08043.1"/>
    <property type="molecule type" value="Genomic_DNA"/>
</dbReference>
<comment type="caution">
    <text evidence="1">The sequence shown here is derived from an EMBL/GenBank/DDBJ whole genome shotgun (WGS) entry which is preliminary data.</text>
</comment>
<organism evidence="1 2">
    <name type="scientific">Chromobacterium fluminis</name>
    <dbReference type="NCBI Taxonomy" id="3044269"/>
    <lineage>
        <taxon>Bacteria</taxon>
        <taxon>Pseudomonadati</taxon>
        <taxon>Pseudomonadota</taxon>
        <taxon>Betaproteobacteria</taxon>
        <taxon>Neisseriales</taxon>
        <taxon>Chromobacteriaceae</taxon>
        <taxon>Chromobacterium</taxon>
    </lineage>
</organism>
<keyword evidence="2" id="KW-1185">Reference proteome</keyword>
<name>A0ABX0LGH7_9NEIS</name>
<gene>
    <name evidence="1" type="ORF">HA052_22900</name>
</gene>
<accession>A0ABX0LGH7</accession>
<dbReference type="Proteomes" id="UP001515641">
    <property type="component" value="Unassembled WGS sequence"/>
</dbReference>
<reference evidence="1 2" key="1">
    <citation type="submission" date="2020-03" db="EMBL/GenBank/DDBJ databases">
        <title>Draft genome sequence of environmentally isolated cultures.</title>
        <authorList>
            <person name="Wilson H.S."/>
            <person name="De Leon M.E."/>
        </authorList>
    </citation>
    <scope>NUCLEOTIDE SEQUENCE [LARGE SCALE GENOMIC DNA]</scope>
    <source>
        <strain evidence="1 2">HSC-31F16</strain>
    </source>
</reference>
<dbReference type="RefSeq" id="WP_166453749.1">
    <property type="nucleotide sequence ID" value="NZ_JAAOMA010000048.1"/>
</dbReference>